<dbReference type="GO" id="GO:0005886">
    <property type="term" value="C:plasma membrane"/>
    <property type="evidence" value="ECO:0007669"/>
    <property type="project" value="TreeGrafter"/>
</dbReference>
<dbReference type="Proteomes" id="UP000600247">
    <property type="component" value="Unassembled WGS sequence"/>
</dbReference>
<comment type="caution">
    <text evidence="8">The sequence shown here is derived from an EMBL/GenBank/DDBJ whole genome shotgun (WGS) entry which is preliminary data.</text>
</comment>
<evidence type="ECO:0000256" key="4">
    <source>
        <dbReference type="ARBA" id="ARBA00022989"/>
    </source>
</evidence>
<dbReference type="PANTHER" id="PTHR38459">
    <property type="entry name" value="PROPHAGE BACTOPRENOL-LINKED GLUCOSE TRANSLOCASE HOMOLOG"/>
    <property type="match status" value="1"/>
</dbReference>
<evidence type="ECO:0000313" key="9">
    <source>
        <dbReference type="Proteomes" id="UP000600247"/>
    </source>
</evidence>
<evidence type="ECO:0000256" key="1">
    <source>
        <dbReference type="ARBA" id="ARBA00004141"/>
    </source>
</evidence>
<proteinExistence type="inferred from homology"/>
<feature type="transmembrane region" description="Helical" evidence="6">
    <location>
        <begin position="67"/>
        <end position="86"/>
    </location>
</feature>
<evidence type="ECO:0000256" key="2">
    <source>
        <dbReference type="ARBA" id="ARBA00009399"/>
    </source>
</evidence>
<protein>
    <recommendedName>
        <fullName evidence="7">GtrA/DPMS transmembrane domain-containing protein</fullName>
    </recommendedName>
</protein>
<dbReference type="Pfam" id="PF04138">
    <property type="entry name" value="GtrA_DPMS_TM"/>
    <property type="match status" value="1"/>
</dbReference>
<comment type="similarity">
    <text evidence="2">Belongs to the GtrA family.</text>
</comment>
<comment type="subcellular location">
    <subcellularLocation>
        <location evidence="1">Membrane</location>
        <topology evidence="1">Multi-pass membrane protein</topology>
    </subcellularLocation>
</comment>
<evidence type="ECO:0000259" key="7">
    <source>
        <dbReference type="Pfam" id="PF04138"/>
    </source>
</evidence>
<feature type="transmembrane region" description="Helical" evidence="6">
    <location>
        <begin position="106"/>
        <end position="124"/>
    </location>
</feature>
<feature type="transmembrane region" description="Helical" evidence="6">
    <location>
        <begin position="34"/>
        <end position="55"/>
    </location>
</feature>
<dbReference type="InterPro" id="IPR007267">
    <property type="entry name" value="GtrA_DPMS_TM"/>
</dbReference>
<gene>
    <name evidence="8" type="ORF">GCM10010918_52860</name>
</gene>
<sequence length="160" mass="17868">MSADPLDRLSTPIENRTDAVAQVKQLRRKTFKQFILFNMVGVINTAVDFAVYSLLIWAGLHYIPGQILSYAAGMGNSYLMNTLITFRGTSSEAGGTAQDRGRPIRFIVLNLAVLLISLGLLFLIKESWGINPFLAKLVVTCITVVLNFVGSKWWVFKRQK</sequence>
<dbReference type="RefSeq" id="WP_188892678.1">
    <property type="nucleotide sequence ID" value="NZ_BMHY01000018.1"/>
</dbReference>
<evidence type="ECO:0000256" key="6">
    <source>
        <dbReference type="SAM" id="Phobius"/>
    </source>
</evidence>
<organism evidence="8 9">
    <name type="scientific">Paenibacillus radicis</name>
    <name type="common">ex Gao et al. 2016</name>
    <dbReference type="NCBI Taxonomy" id="1737354"/>
    <lineage>
        <taxon>Bacteria</taxon>
        <taxon>Bacillati</taxon>
        <taxon>Bacillota</taxon>
        <taxon>Bacilli</taxon>
        <taxon>Bacillales</taxon>
        <taxon>Paenibacillaceae</taxon>
        <taxon>Paenibacillus</taxon>
    </lineage>
</organism>
<keyword evidence="5 6" id="KW-0472">Membrane</keyword>
<dbReference type="AlphaFoldDB" id="A0A917HR35"/>
<accession>A0A917HR35</accession>
<keyword evidence="3 6" id="KW-0812">Transmembrane</keyword>
<keyword evidence="9" id="KW-1185">Reference proteome</keyword>
<dbReference type="GO" id="GO:0000271">
    <property type="term" value="P:polysaccharide biosynthetic process"/>
    <property type="evidence" value="ECO:0007669"/>
    <property type="project" value="InterPro"/>
</dbReference>
<evidence type="ECO:0000313" key="8">
    <source>
        <dbReference type="EMBL" id="GGG87898.1"/>
    </source>
</evidence>
<reference evidence="8 9" key="1">
    <citation type="journal article" date="2014" name="Int. J. Syst. Evol. Microbiol.">
        <title>Complete genome sequence of Corynebacterium casei LMG S-19264T (=DSM 44701T), isolated from a smear-ripened cheese.</title>
        <authorList>
            <consortium name="US DOE Joint Genome Institute (JGI-PGF)"/>
            <person name="Walter F."/>
            <person name="Albersmeier A."/>
            <person name="Kalinowski J."/>
            <person name="Ruckert C."/>
        </authorList>
    </citation>
    <scope>NUCLEOTIDE SEQUENCE [LARGE SCALE GENOMIC DNA]</scope>
    <source>
        <strain evidence="8 9">CGMCC 1.15286</strain>
    </source>
</reference>
<feature type="domain" description="GtrA/DPMS transmembrane" evidence="7">
    <location>
        <begin position="37"/>
        <end position="156"/>
    </location>
</feature>
<feature type="transmembrane region" description="Helical" evidence="6">
    <location>
        <begin position="130"/>
        <end position="150"/>
    </location>
</feature>
<evidence type="ECO:0000256" key="3">
    <source>
        <dbReference type="ARBA" id="ARBA00022692"/>
    </source>
</evidence>
<dbReference type="EMBL" id="BMHY01000018">
    <property type="protein sequence ID" value="GGG87898.1"/>
    <property type="molecule type" value="Genomic_DNA"/>
</dbReference>
<evidence type="ECO:0000256" key="5">
    <source>
        <dbReference type="ARBA" id="ARBA00023136"/>
    </source>
</evidence>
<name>A0A917HR35_9BACL</name>
<keyword evidence="4 6" id="KW-1133">Transmembrane helix</keyword>
<dbReference type="InterPro" id="IPR051401">
    <property type="entry name" value="GtrA_CellWall_Glycosyl"/>
</dbReference>
<dbReference type="PANTHER" id="PTHR38459:SF1">
    <property type="entry name" value="PROPHAGE BACTOPRENOL-LINKED GLUCOSE TRANSLOCASE HOMOLOG"/>
    <property type="match status" value="1"/>
</dbReference>